<dbReference type="AlphaFoldDB" id="A0A838CPS8"/>
<protein>
    <submittedName>
        <fullName evidence="1">Uncharacterized protein</fullName>
    </submittedName>
</protein>
<proteinExistence type="predicted"/>
<gene>
    <name evidence="1" type="ORF">H0266_03115</name>
</gene>
<sequence length="289" mass="33807">MGAYWFRRSFQEDTDHDLDVTVFDDRFVRDRIGTGRYIELETKGFVVTPGHVMTDIHTPLQETDTIQDTAVKYIKRGCTLLVVKHLVSSLRHYREVYDQFIEKLKGLPLHYMVSPVVPSKILRPEMIRYFSRKGCPFLCVEVASREDLQEVAWEWIVQAQSYKRMPLTIFVKDRENTSFNYQELWSSVCKQYGIINLTDLQEDEWLTFQNLKDSGIYPKRGWFAAGGQADYNLYWVGEGATFDEETKFRYHDAVPNVTVMDGRISQVSQTMVDQRPGSHVKVNIHKHFV</sequence>
<dbReference type="EMBL" id="JACEFG010000001">
    <property type="protein sequence ID" value="MBA2173883.1"/>
    <property type="molecule type" value="Genomic_DNA"/>
</dbReference>
<evidence type="ECO:0000313" key="1">
    <source>
        <dbReference type="EMBL" id="MBA2173883.1"/>
    </source>
</evidence>
<keyword evidence="2" id="KW-1185">Reference proteome</keyword>
<comment type="caution">
    <text evidence="1">The sequence shown here is derived from an EMBL/GenBank/DDBJ whole genome shotgun (WGS) entry which is preliminary data.</text>
</comment>
<organism evidence="1 2">
    <name type="scientific">Halobacillus locisalis</name>
    <dbReference type="NCBI Taxonomy" id="220753"/>
    <lineage>
        <taxon>Bacteria</taxon>
        <taxon>Bacillati</taxon>
        <taxon>Bacillota</taxon>
        <taxon>Bacilli</taxon>
        <taxon>Bacillales</taxon>
        <taxon>Bacillaceae</taxon>
        <taxon>Halobacillus</taxon>
    </lineage>
</organism>
<evidence type="ECO:0000313" key="2">
    <source>
        <dbReference type="Proteomes" id="UP000571017"/>
    </source>
</evidence>
<reference evidence="1 2" key="1">
    <citation type="journal article" date="2004" name="Extremophiles">
        <title>Halobacillus locisalis sp. nov., a halophilic bacterium isolated from a marine solar saltern of the Yellow Sea in Korea.</title>
        <authorList>
            <person name="Yoon J.H."/>
            <person name="Kang K.H."/>
            <person name="Oh T.K."/>
            <person name="Park Y.H."/>
        </authorList>
    </citation>
    <scope>NUCLEOTIDE SEQUENCE [LARGE SCALE GENOMIC DNA]</scope>
    <source>
        <strain evidence="1 2">KCTC 3788</strain>
    </source>
</reference>
<dbReference type="Proteomes" id="UP000571017">
    <property type="component" value="Unassembled WGS sequence"/>
</dbReference>
<name>A0A838CPS8_9BACI</name>
<dbReference type="RefSeq" id="WP_181470913.1">
    <property type="nucleotide sequence ID" value="NZ_JACEFG010000001.1"/>
</dbReference>
<accession>A0A838CPS8</accession>